<evidence type="ECO:0000256" key="2">
    <source>
        <dbReference type="ARBA" id="ARBA00022475"/>
    </source>
</evidence>
<comment type="function">
    <text evidence="7">Catalyzes the transfer of the diacylglyceryl group from phosphatidylglycerol to the sulfhydryl group of the N-terminal cysteine of a prolipoprotein, the first step in the formation of mature lipoproteins.</text>
</comment>
<dbReference type="EMBL" id="NGJU01000012">
    <property type="protein sequence ID" value="RST95003.1"/>
    <property type="molecule type" value="Genomic_DNA"/>
</dbReference>
<keyword evidence="5 7" id="KW-1133">Transmembrane helix</keyword>
<comment type="similarity">
    <text evidence="1 7">Belongs to the Lgt family.</text>
</comment>
<accession>A0A429ZMU2</accession>
<comment type="catalytic activity">
    <reaction evidence="7">
        <text>L-cysteinyl-[prolipoprotein] + a 1,2-diacyl-sn-glycero-3-phospho-(1'-sn-glycerol) = an S-1,2-diacyl-sn-glyceryl-L-cysteinyl-[prolipoprotein] + sn-glycerol 1-phosphate + H(+)</text>
        <dbReference type="Rhea" id="RHEA:56712"/>
        <dbReference type="Rhea" id="RHEA-COMP:14679"/>
        <dbReference type="Rhea" id="RHEA-COMP:14680"/>
        <dbReference type="ChEBI" id="CHEBI:15378"/>
        <dbReference type="ChEBI" id="CHEBI:29950"/>
        <dbReference type="ChEBI" id="CHEBI:57685"/>
        <dbReference type="ChEBI" id="CHEBI:64716"/>
        <dbReference type="ChEBI" id="CHEBI:140658"/>
        <dbReference type="EC" id="2.5.1.145"/>
    </reaction>
</comment>
<organism evidence="8 9">
    <name type="scientific">Vagococcus salmoninarum</name>
    <dbReference type="NCBI Taxonomy" id="2739"/>
    <lineage>
        <taxon>Bacteria</taxon>
        <taxon>Bacillati</taxon>
        <taxon>Bacillota</taxon>
        <taxon>Bacilli</taxon>
        <taxon>Lactobacillales</taxon>
        <taxon>Enterococcaceae</taxon>
        <taxon>Vagococcus</taxon>
    </lineage>
</organism>
<evidence type="ECO:0000256" key="4">
    <source>
        <dbReference type="ARBA" id="ARBA00022692"/>
    </source>
</evidence>
<reference evidence="8 9" key="1">
    <citation type="submission" date="2017-05" db="EMBL/GenBank/DDBJ databases">
        <title>Vagococcus spp. assemblies.</title>
        <authorList>
            <person name="Gulvik C.A."/>
        </authorList>
    </citation>
    <scope>NUCLEOTIDE SEQUENCE [LARGE SCALE GENOMIC DNA]</scope>
    <source>
        <strain evidence="8 9">NCFB 2777</strain>
    </source>
</reference>
<dbReference type="GeneID" id="98568516"/>
<feature type="transmembrane region" description="Helical" evidence="7">
    <location>
        <begin position="50"/>
        <end position="73"/>
    </location>
</feature>
<feature type="transmembrane region" description="Helical" evidence="7">
    <location>
        <begin position="208"/>
        <end position="226"/>
    </location>
</feature>
<evidence type="ECO:0000256" key="6">
    <source>
        <dbReference type="ARBA" id="ARBA00023136"/>
    </source>
</evidence>
<comment type="subcellular location">
    <subcellularLocation>
        <location evidence="7">Cell membrane</location>
        <topology evidence="7">Multi-pass membrane protein</topology>
    </subcellularLocation>
</comment>
<keyword evidence="4 7" id="KW-0812">Transmembrane</keyword>
<dbReference type="PROSITE" id="PS01311">
    <property type="entry name" value="LGT"/>
    <property type="match status" value="1"/>
</dbReference>
<keyword evidence="6 7" id="KW-0472">Membrane</keyword>
<dbReference type="AlphaFoldDB" id="A0A429ZMU2"/>
<feature type="transmembrane region" description="Helical" evidence="7">
    <location>
        <begin position="232"/>
        <end position="257"/>
    </location>
</feature>
<feature type="transmembrane region" description="Helical" evidence="7">
    <location>
        <begin position="19"/>
        <end position="38"/>
    </location>
</feature>
<name>A0A429ZMU2_9ENTE</name>
<evidence type="ECO:0000256" key="1">
    <source>
        <dbReference type="ARBA" id="ARBA00007150"/>
    </source>
</evidence>
<comment type="caution">
    <text evidence="8">The sequence shown here is derived from an EMBL/GenBank/DDBJ whole genome shotgun (WGS) entry which is preliminary data.</text>
</comment>
<keyword evidence="9" id="KW-1185">Reference proteome</keyword>
<dbReference type="NCBIfam" id="TIGR00544">
    <property type="entry name" value="lgt"/>
    <property type="match status" value="1"/>
</dbReference>
<dbReference type="Pfam" id="PF01790">
    <property type="entry name" value="LGT"/>
    <property type="match status" value="1"/>
</dbReference>
<dbReference type="PANTHER" id="PTHR30589">
    <property type="entry name" value="PROLIPOPROTEIN DIACYLGLYCERYL TRANSFERASE"/>
    <property type="match status" value="1"/>
</dbReference>
<dbReference type="GO" id="GO:0042158">
    <property type="term" value="P:lipoprotein biosynthetic process"/>
    <property type="evidence" value="ECO:0007669"/>
    <property type="project" value="UniProtKB-UniRule"/>
</dbReference>
<evidence type="ECO:0000256" key="5">
    <source>
        <dbReference type="ARBA" id="ARBA00022989"/>
    </source>
</evidence>
<dbReference type="Proteomes" id="UP000287239">
    <property type="component" value="Unassembled WGS sequence"/>
</dbReference>
<dbReference type="GO" id="GO:0008961">
    <property type="term" value="F:phosphatidylglycerol-prolipoprotein diacylglyceryl transferase activity"/>
    <property type="evidence" value="ECO:0007669"/>
    <property type="project" value="UniProtKB-UniRule"/>
</dbReference>
<dbReference type="GO" id="GO:0005886">
    <property type="term" value="C:plasma membrane"/>
    <property type="evidence" value="ECO:0007669"/>
    <property type="project" value="UniProtKB-SubCell"/>
</dbReference>
<evidence type="ECO:0000256" key="3">
    <source>
        <dbReference type="ARBA" id="ARBA00022679"/>
    </source>
</evidence>
<dbReference type="HAMAP" id="MF_01147">
    <property type="entry name" value="Lgt"/>
    <property type="match status" value="1"/>
</dbReference>
<gene>
    <name evidence="7" type="primary">lgt</name>
    <name evidence="8" type="ORF">CBF35_09040</name>
</gene>
<evidence type="ECO:0000313" key="9">
    <source>
        <dbReference type="Proteomes" id="UP000287239"/>
    </source>
</evidence>
<dbReference type="PANTHER" id="PTHR30589:SF0">
    <property type="entry name" value="PHOSPHATIDYLGLYCEROL--PROLIPOPROTEIN DIACYLGLYCERYL TRANSFERASE"/>
    <property type="match status" value="1"/>
</dbReference>
<evidence type="ECO:0000313" key="8">
    <source>
        <dbReference type="EMBL" id="RST95003.1"/>
    </source>
</evidence>
<dbReference type="RefSeq" id="WP_126780295.1">
    <property type="nucleotide sequence ID" value="NZ_CAUQJP010000030.1"/>
</dbReference>
<keyword evidence="8" id="KW-0449">Lipoprotein</keyword>
<feature type="transmembrane region" description="Helical" evidence="7">
    <location>
        <begin position="93"/>
        <end position="110"/>
    </location>
</feature>
<keyword evidence="3 7" id="KW-0808">Transferase</keyword>
<comment type="pathway">
    <text evidence="7">Protein modification; lipoprotein biosynthesis (diacylglyceryl transfer).</text>
</comment>
<keyword evidence="2 7" id="KW-1003">Cell membrane</keyword>
<proteinExistence type="inferred from homology"/>
<sequence>MINIAQVNPVAFNLFGLEVKWYGVIIVTGIVLAVWLATREATRVGLREDDIVDFMFWGLPFSILGARLYYVIFEWRYYIDNPLEIFAIRNGGLAIYGGLIAGGLVIYFFTQSRYISFWKFLDIAAPGVIIAQAIGRWGNFMNQEAYGGVTTLAHLQNLKLPNFIIENMLIDGAYRQPTFLYESLWNVIGFLLLLWLRQKKDFLKEGEVFFSYVLWYSFGRFFIEGMRTDSLWIFGIFRVSQLLSVLLFLGSIGFMIYRRKKVQPKFYNREGAK</sequence>
<protein>
    <recommendedName>
        <fullName evidence="7">Phosphatidylglycerol--prolipoprotein diacylglyceryl transferase</fullName>
        <ecNumber evidence="7">2.5.1.145</ecNumber>
    </recommendedName>
</protein>
<dbReference type="OrthoDB" id="871140at2"/>
<dbReference type="UniPathway" id="UPA00664"/>
<evidence type="ECO:0000256" key="7">
    <source>
        <dbReference type="HAMAP-Rule" id="MF_01147"/>
    </source>
</evidence>
<feature type="transmembrane region" description="Helical" evidence="7">
    <location>
        <begin position="178"/>
        <end position="196"/>
    </location>
</feature>
<dbReference type="EC" id="2.5.1.145" evidence="7"/>
<feature type="binding site" evidence="7">
    <location>
        <position position="136"/>
    </location>
    <ligand>
        <name>a 1,2-diacyl-sn-glycero-3-phospho-(1'-sn-glycerol)</name>
        <dbReference type="ChEBI" id="CHEBI:64716"/>
    </ligand>
</feature>
<dbReference type="InterPro" id="IPR001640">
    <property type="entry name" value="Lgt"/>
</dbReference>